<proteinExistence type="predicted"/>
<dbReference type="PROSITE" id="PS51257">
    <property type="entry name" value="PROKAR_LIPOPROTEIN"/>
    <property type="match status" value="1"/>
</dbReference>
<feature type="chain" id="PRO_5043818134" evidence="2">
    <location>
        <begin position="24"/>
        <end position="193"/>
    </location>
</feature>
<dbReference type="SUPFAM" id="SSF49319">
    <property type="entry name" value="Actinoxanthin-like"/>
    <property type="match status" value="1"/>
</dbReference>
<sequence>MTRNFRRSLTAAAGVLALGTALVACSPPHENDSEKKVDTATSAAAPKSQTHNHPTESAAASTSAQATGSDKEATIVASANQNIVEGQEITLNVSGLNPQSGYYAAICSVTAPHGSPAPLCTGQHSDTTAQAWIKAGGMGTTPLNADGTATVTLRAASTGQGLDCKTDTCVLKVFGDHTEGFRDVAELPVTFAS</sequence>
<feature type="compositionally biased region" description="Basic and acidic residues" evidence="1">
    <location>
        <begin position="29"/>
        <end position="38"/>
    </location>
</feature>
<gene>
    <name evidence="3" type="ORF">CP258_07715</name>
</gene>
<dbReference type="AlphaFoldDB" id="A0AAU8PY59"/>
<evidence type="ECO:0000313" key="3">
    <source>
        <dbReference type="EMBL" id="AFK17136.1"/>
    </source>
</evidence>
<accession>A0AAU8PY59</accession>
<keyword evidence="2" id="KW-0732">Signal</keyword>
<dbReference type="EMBL" id="CP003540">
    <property type="protein sequence ID" value="AFK17136.1"/>
    <property type="molecule type" value="Genomic_DNA"/>
</dbReference>
<name>A0AAU8PY59_CORPS</name>
<dbReference type="Gene3D" id="2.60.40.230">
    <property type="entry name" value="Neocarzinostatin-like"/>
    <property type="match status" value="1"/>
</dbReference>
<evidence type="ECO:0000256" key="2">
    <source>
        <dbReference type="SAM" id="SignalP"/>
    </source>
</evidence>
<evidence type="ECO:0000313" key="4">
    <source>
        <dbReference type="Proteomes" id="UP000006465"/>
    </source>
</evidence>
<dbReference type="RefSeq" id="WP_014367397.1">
    <property type="nucleotide sequence ID" value="NC_017945.3"/>
</dbReference>
<dbReference type="InterPro" id="IPR027273">
    <property type="entry name" value="Neocarzinostatin-like"/>
</dbReference>
<protein>
    <submittedName>
        <fullName evidence="3">Thiamine biosynthesis protein</fullName>
    </submittedName>
</protein>
<feature type="compositionally biased region" description="Low complexity" evidence="1">
    <location>
        <begin position="55"/>
        <end position="67"/>
    </location>
</feature>
<evidence type="ECO:0000256" key="1">
    <source>
        <dbReference type="SAM" id="MobiDB-lite"/>
    </source>
</evidence>
<feature type="signal peptide" evidence="2">
    <location>
        <begin position="1"/>
        <end position="23"/>
    </location>
</feature>
<organism evidence="3 4">
    <name type="scientific">Corynebacterium pseudotuberculosis 258</name>
    <dbReference type="NCBI Taxonomy" id="1168865"/>
    <lineage>
        <taxon>Bacteria</taxon>
        <taxon>Bacillati</taxon>
        <taxon>Actinomycetota</taxon>
        <taxon>Actinomycetes</taxon>
        <taxon>Mycobacteriales</taxon>
        <taxon>Corynebacteriaceae</taxon>
        <taxon>Corynebacterium</taxon>
    </lineage>
</organism>
<reference evidence="3 4" key="1">
    <citation type="journal article" date="2013" name="J. Biotechnol.">
        <title>Genome sequence of Corynebacterium pseudotuberculosis biovar equi strain 258 and prediction of antigenic targets to improve biotechnological vaccine production.</title>
        <authorList>
            <person name="Soares S.C."/>
            <person name="Trost E."/>
            <person name="Ramos R.T."/>
            <person name="Carneiro A.R."/>
            <person name="Santos A.R."/>
            <person name="Pinto A.C."/>
            <person name="Barbosa E."/>
            <person name="Aburjaile F."/>
            <person name="Ali A."/>
            <person name="Diniz C.A."/>
            <person name="Hassan S.S."/>
            <person name="Fiaux K."/>
            <person name="Guimaraes L.C."/>
            <person name="Bakhtiar S.M."/>
            <person name="Pereira U."/>
            <person name="Almeida S.S."/>
            <person name="Abreu V.A."/>
            <person name="Rocha F.S."/>
            <person name="Dorella F.A."/>
            <person name="Miyoshi A."/>
            <person name="Silva A."/>
            <person name="Azevedo V."/>
            <person name="Tauch A."/>
        </authorList>
    </citation>
    <scope>NUCLEOTIDE SEQUENCE [LARGE SCALE GENOMIC DNA]</scope>
    <source>
        <strain evidence="3 4">258</strain>
    </source>
</reference>
<feature type="compositionally biased region" description="Polar residues" evidence="1">
    <location>
        <begin position="39"/>
        <end position="52"/>
    </location>
</feature>
<dbReference type="KEGG" id="coe:CP258_07715"/>
<feature type="region of interest" description="Disordered" evidence="1">
    <location>
        <begin position="27"/>
        <end position="71"/>
    </location>
</feature>
<dbReference type="Proteomes" id="UP000006465">
    <property type="component" value="Chromosome"/>
</dbReference>